<dbReference type="SMART" id="SM00304">
    <property type="entry name" value="HAMP"/>
    <property type="match status" value="1"/>
</dbReference>
<dbReference type="PANTHER" id="PTHR45436">
    <property type="entry name" value="SENSOR HISTIDINE KINASE YKOH"/>
    <property type="match status" value="1"/>
</dbReference>
<name>A0A9D1CPS9_9FIRM</name>
<feature type="transmembrane region" description="Helical" evidence="11">
    <location>
        <begin position="173"/>
        <end position="193"/>
    </location>
</feature>
<dbReference type="SUPFAM" id="SSF158472">
    <property type="entry name" value="HAMP domain-like"/>
    <property type="match status" value="1"/>
</dbReference>
<organism evidence="14 15">
    <name type="scientific">Candidatus Avoscillospira stercorigallinarum</name>
    <dbReference type="NCBI Taxonomy" id="2840708"/>
    <lineage>
        <taxon>Bacteria</taxon>
        <taxon>Bacillati</taxon>
        <taxon>Bacillota</taxon>
        <taxon>Clostridia</taxon>
        <taxon>Eubacteriales</taxon>
        <taxon>Oscillospiraceae</taxon>
        <taxon>Oscillospiraceae incertae sedis</taxon>
        <taxon>Candidatus Avoscillospira</taxon>
    </lineage>
</organism>
<dbReference type="PROSITE" id="PS50885">
    <property type="entry name" value="HAMP"/>
    <property type="match status" value="1"/>
</dbReference>
<dbReference type="Pfam" id="PF02518">
    <property type="entry name" value="HATPase_c"/>
    <property type="match status" value="1"/>
</dbReference>
<dbReference type="InterPro" id="IPR005467">
    <property type="entry name" value="His_kinase_dom"/>
</dbReference>
<dbReference type="CDD" id="cd06225">
    <property type="entry name" value="HAMP"/>
    <property type="match status" value="1"/>
</dbReference>
<evidence type="ECO:0000256" key="9">
    <source>
        <dbReference type="ARBA" id="ARBA00023012"/>
    </source>
</evidence>
<evidence type="ECO:0000256" key="2">
    <source>
        <dbReference type="ARBA" id="ARBA00004370"/>
    </source>
</evidence>
<dbReference type="PROSITE" id="PS50109">
    <property type="entry name" value="HIS_KIN"/>
    <property type="match status" value="1"/>
</dbReference>
<dbReference type="GO" id="GO:0005886">
    <property type="term" value="C:plasma membrane"/>
    <property type="evidence" value="ECO:0007669"/>
    <property type="project" value="TreeGrafter"/>
</dbReference>
<dbReference type="AlphaFoldDB" id="A0A9D1CPS9"/>
<dbReference type="EMBL" id="DVFN01000125">
    <property type="protein sequence ID" value="HIQ70413.1"/>
    <property type="molecule type" value="Genomic_DNA"/>
</dbReference>
<feature type="domain" description="HAMP" evidence="13">
    <location>
        <begin position="194"/>
        <end position="248"/>
    </location>
</feature>
<dbReference type="CDD" id="cd00075">
    <property type="entry name" value="HATPase"/>
    <property type="match status" value="1"/>
</dbReference>
<dbReference type="SMART" id="SM00388">
    <property type="entry name" value="HisKA"/>
    <property type="match status" value="1"/>
</dbReference>
<dbReference type="CDD" id="cd00082">
    <property type="entry name" value="HisKA"/>
    <property type="match status" value="1"/>
</dbReference>
<protein>
    <recommendedName>
        <fullName evidence="3">histidine kinase</fullName>
        <ecNumber evidence="3">2.7.13.3</ecNumber>
    </recommendedName>
</protein>
<comment type="caution">
    <text evidence="14">The sequence shown here is derived from an EMBL/GenBank/DDBJ whole genome shotgun (WGS) entry which is preliminary data.</text>
</comment>
<evidence type="ECO:0000256" key="8">
    <source>
        <dbReference type="ARBA" id="ARBA00022989"/>
    </source>
</evidence>
<keyword evidence="8 11" id="KW-1133">Transmembrane helix</keyword>
<comment type="subcellular location">
    <subcellularLocation>
        <location evidence="2">Membrane</location>
    </subcellularLocation>
</comment>
<accession>A0A9D1CPS9</accession>
<evidence type="ECO:0000313" key="15">
    <source>
        <dbReference type="Proteomes" id="UP000886874"/>
    </source>
</evidence>
<evidence type="ECO:0000256" key="5">
    <source>
        <dbReference type="ARBA" id="ARBA00022679"/>
    </source>
</evidence>
<evidence type="ECO:0000256" key="1">
    <source>
        <dbReference type="ARBA" id="ARBA00000085"/>
    </source>
</evidence>
<dbReference type="SUPFAM" id="SSF55874">
    <property type="entry name" value="ATPase domain of HSP90 chaperone/DNA topoisomerase II/histidine kinase"/>
    <property type="match status" value="1"/>
</dbReference>
<feature type="transmembrane region" description="Helical" evidence="11">
    <location>
        <begin position="12"/>
        <end position="33"/>
    </location>
</feature>
<dbReference type="GO" id="GO:0000155">
    <property type="term" value="F:phosphorelay sensor kinase activity"/>
    <property type="evidence" value="ECO:0007669"/>
    <property type="project" value="InterPro"/>
</dbReference>
<feature type="domain" description="Histidine kinase" evidence="12">
    <location>
        <begin position="256"/>
        <end position="469"/>
    </location>
</feature>
<keyword evidence="4" id="KW-0597">Phosphoprotein</keyword>
<dbReference type="PRINTS" id="PR00344">
    <property type="entry name" value="BCTRLSENSOR"/>
</dbReference>
<evidence type="ECO:0000259" key="12">
    <source>
        <dbReference type="PROSITE" id="PS50109"/>
    </source>
</evidence>
<keyword evidence="9" id="KW-0902">Two-component regulatory system</keyword>
<comment type="catalytic activity">
    <reaction evidence="1">
        <text>ATP + protein L-histidine = ADP + protein N-phospho-L-histidine.</text>
        <dbReference type="EC" id="2.7.13.3"/>
    </reaction>
</comment>
<dbReference type="InterPro" id="IPR003594">
    <property type="entry name" value="HATPase_dom"/>
</dbReference>
<keyword evidence="10 11" id="KW-0472">Membrane</keyword>
<reference evidence="14" key="1">
    <citation type="submission" date="2020-10" db="EMBL/GenBank/DDBJ databases">
        <authorList>
            <person name="Gilroy R."/>
        </authorList>
    </citation>
    <scope>NUCLEOTIDE SEQUENCE</scope>
    <source>
        <strain evidence="14">ChiSjej2B20-13462</strain>
    </source>
</reference>
<evidence type="ECO:0000259" key="13">
    <source>
        <dbReference type="PROSITE" id="PS50885"/>
    </source>
</evidence>
<keyword evidence="7 14" id="KW-0418">Kinase</keyword>
<dbReference type="FunFam" id="3.30.565.10:FF:000006">
    <property type="entry name" value="Sensor histidine kinase WalK"/>
    <property type="match status" value="1"/>
</dbReference>
<gene>
    <name evidence="14" type="ORF">IAA67_08800</name>
</gene>
<proteinExistence type="predicted"/>
<evidence type="ECO:0000256" key="6">
    <source>
        <dbReference type="ARBA" id="ARBA00022692"/>
    </source>
</evidence>
<keyword evidence="6 11" id="KW-0812">Transmembrane</keyword>
<evidence type="ECO:0000256" key="11">
    <source>
        <dbReference type="SAM" id="Phobius"/>
    </source>
</evidence>
<dbReference type="Gene3D" id="3.30.565.10">
    <property type="entry name" value="Histidine kinase-like ATPase, C-terminal domain"/>
    <property type="match status" value="1"/>
</dbReference>
<dbReference type="InterPro" id="IPR050428">
    <property type="entry name" value="TCS_sensor_his_kinase"/>
</dbReference>
<dbReference type="InterPro" id="IPR003660">
    <property type="entry name" value="HAMP_dom"/>
</dbReference>
<dbReference type="PANTHER" id="PTHR45436:SF5">
    <property type="entry name" value="SENSOR HISTIDINE KINASE TRCS"/>
    <property type="match status" value="1"/>
</dbReference>
<dbReference type="FunFam" id="1.10.287.130:FF:000001">
    <property type="entry name" value="Two-component sensor histidine kinase"/>
    <property type="match status" value="1"/>
</dbReference>
<evidence type="ECO:0000313" key="14">
    <source>
        <dbReference type="EMBL" id="HIQ70413.1"/>
    </source>
</evidence>
<dbReference type="InterPro" id="IPR003661">
    <property type="entry name" value="HisK_dim/P_dom"/>
</dbReference>
<evidence type="ECO:0000256" key="4">
    <source>
        <dbReference type="ARBA" id="ARBA00022553"/>
    </source>
</evidence>
<keyword evidence="5" id="KW-0808">Transferase</keyword>
<dbReference type="Pfam" id="PF00512">
    <property type="entry name" value="HisKA"/>
    <property type="match status" value="1"/>
</dbReference>
<dbReference type="EC" id="2.7.13.3" evidence="3"/>
<sequence length="472" mass="52471">MEKLSIRAKITLWFAVALVLVVGLTYGIVFAAGRQVLQKSIRDNLVETVSRNVVEVEYHARIEDEDLQDTPNHFVRYGGGFLEVDDAFLDEVNQVYTALYQASGGLLYGENPIAWATAGLEFADGQLQTVSVDGVKYYVYDAKPVQEGMEDLWLRGVTSEVQGQVQLTNISRLSLVVLPLLVLAAVVGGYLIARRMLRPIQQLSESAAQIHRGGDLKLRIEVGKGDDEVHRLARSFNQMFERLDHAFQTEQQFTSDASHELRTPMSVIMAQCELSLEEPQSAAEYVEALEVIQRQGRKMTKLINDMLDFTRLEMHAERYPLEATDLSGLTESICADMALIRDQDIALTWEVEPGIAVRGNRDLLSRMLTNLISNAYRYGRPGGHIRVSLGRTGGGIELAVADDGIGIAPEEQEKIFRRFYQSDSSRSGAGTGLGLSMVQEIARFHGGEIRLESAPGQGSTFTFFLPEKNLPR</sequence>
<dbReference type="InterPro" id="IPR036097">
    <property type="entry name" value="HisK_dim/P_sf"/>
</dbReference>
<dbReference type="SUPFAM" id="SSF47384">
    <property type="entry name" value="Homodimeric domain of signal transducing histidine kinase"/>
    <property type="match status" value="1"/>
</dbReference>
<dbReference type="Proteomes" id="UP000886874">
    <property type="component" value="Unassembled WGS sequence"/>
</dbReference>
<reference evidence="14" key="2">
    <citation type="journal article" date="2021" name="PeerJ">
        <title>Extensive microbial diversity within the chicken gut microbiome revealed by metagenomics and culture.</title>
        <authorList>
            <person name="Gilroy R."/>
            <person name="Ravi A."/>
            <person name="Getino M."/>
            <person name="Pursley I."/>
            <person name="Horton D.L."/>
            <person name="Alikhan N.F."/>
            <person name="Baker D."/>
            <person name="Gharbi K."/>
            <person name="Hall N."/>
            <person name="Watson M."/>
            <person name="Adriaenssens E.M."/>
            <person name="Foster-Nyarko E."/>
            <person name="Jarju S."/>
            <person name="Secka A."/>
            <person name="Antonio M."/>
            <person name="Oren A."/>
            <person name="Chaudhuri R.R."/>
            <person name="La Ragione R."/>
            <person name="Hildebrand F."/>
            <person name="Pallen M.J."/>
        </authorList>
    </citation>
    <scope>NUCLEOTIDE SEQUENCE</scope>
    <source>
        <strain evidence="14">ChiSjej2B20-13462</strain>
    </source>
</reference>
<dbReference type="SMART" id="SM00387">
    <property type="entry name" value="HATPase_c"/>
    <property type="match status" value="1"/>
</dbReference>
<dbReference type="InterPro" id="IPR036890">
    <property type="entry name" value="HATPase_C_sf"/>
</dbReference>
<evidence type="ECO:0000256" key="7">
    <source>
        <dbReference type="ARBA" id="ARBA00022777"/>
    </source>
</evidence>
<dbReference type="InterPro" id="IPR004358">
    <property type="entry name" value="Sig_transdc_His_kin-like_C"/>
</dbReference>
<dbReference type="Pfam" id="PF00672">
    <property type="entry name" value="HAMP"/>
    <property type="match status" value="1"/>
</dbReference>
<evidence type="ECO:0000256" key="3">
    <source>
        <dbReference type="ARBA" id="ARBA00012438"/>
    </source>
</evidence>
<evidence type="ECO:0000256" key="10">
    <source>
        <dbReference type="ARBA" id="ARBA00023136"/>
    </source>
</evidence>
<dbReference type="Gene3D" id="1.10.287.130">
    <property type="match status" value="1"/>
</dbReference>
<dbReference type="Gene3D" id="6.10.340.10">
    <property type="match status" value="1"/>
</dbReference>